<keyword evidence="4 5" id="KW-1283">Bacterial microcompartment</keyword>
<dbReference type="GO" id="GO:0046336">
    <property type="term" value="P:ethanolamine catabolic process"/>
    <property type="evidence" value="ECO:0007669"/>
    <property type="project" value="UniProtKB-UniRule"/>
</dbReference>
<dbReference type="GO" id="GO:0031419">
    <property type="term" value="F:cobalamin binding"/>
    <property type="evidence" value="ECO:0007669"/>
    <property type="project" value="UniProtKB-UniRule"/>
</dbReference>
<dbReference type="Proteomes" id="UP000196027">
    <property type="component" value="Chromosome"/>
</dbReference>
<name>A0A1Y0ID76_9GAMM</name>
<dbReference type="GO" id="GO:0009350">
    <property type="term" value="C:ethanolamine ammonia-lyase complex"/>
    <property type="evidence" value="ECO:0007669"/>
    <property type="project" value="UniProtKB-UniRule"/>
</dbReference>
<dbReference type="InterPro" id="IPR009246">
    <property type="entry name" value="EutC"/>
</dbReference>
<feature type="binding site" evidence="5">
    <location>
        <position position="231"/>
    </location>
    <ligand>
        <name>adenosylcob(III)alamin</name>
        <dbReference type="ChEBI" id="CHEBI:18408"/>
    </ligand>
</feature>
<dbReference type="GO" id="GO:0008851">
    <property type="term" value="F:ethanolamine ammonia-lyase activity"/>
    <property type="evidence" value="ECO:0007669"/>
    <property type="project" value="UniProtKB-UniRule"/>
</dbReference>
<comment type="catalytic activity">
    <reaction evidence="5">
        <text>ethanolamine = acetaldehyde + NH4(+)</text>
        <dbReference type="Rhea" id="RHEA:15313"/>
        <dbReference type="ChEBI" id="CHEBI:15343"/>
        <dbReference type="ChEBI" id="CHEBI:28938"/>
        <dbReference type="ChEBI" id="CHEBI:57603"/>
        <dbReference type="EC" id="4.3.1.7"/>
    </reaction>
</comment>
<dbReference type="GO" id="GO:0006520">
    <property type="term" value="P:amino acid metabolic process"/>
    <property type="evidence" value="ECO:0007669"/>
    <property type="project" value="InterPro"/>
</dbReference>
<evidence type="ECO:0000256" key="5">
    <source>
        <dbReference type="HAMAP-Rule" id="MF_00601"/>
    </source>
</evidence>
<dbReference type="UniPathway" id="UPA00560"/>
<dbReference type="HAMAP" id="MF_00601">
    <property type="entry name" value="EutC"/>
    <property type="match status" value="1"/>
</dbReference>
<proteinExistence type="inferred from homology"/>
<feature type="binding site" evidence="5">
    <location>
        <position position="202"/>
    </location>
    <ligand>
        <name>adenosylcob(III)alamin</name>
        <dbReference type="ChEBI" id="CHEBI:18408"/>
    </ligand>
</feature>
<keyword evidence="7" id="KW-1185">Reference proteome</keyword>
<comment type="similarity">
    <text evidence="5">Belongs to the EutC family.</text>
</comment>
<evidence type="ECO:0000256" key="1">
    <source>
        <dbReference type="ARBA" id="ARBA00022628"/>
    </source>
</evidence>
<dbReference type="NCBIfam" id="NF003971">
    <property type="entry name" value="PRK05465.1"/>
    <property type="match status" value="1"/>
</dbReference>
<dbReference type="InterPro" id="IPR042251">
    <property type="entry name" value="EutC_C"/>
</dbReference>
<dbReference type="PIRSF" id="PIRSF018982">
    <property type="entry name" value="EutC"/>
    <property type="match status" value="1"/>
</dbReference>
<dbReference type="InterPro" id="IPR042255">
    <property type="entry name" value="EutC_N"/>
</dbReference>
<dbReference type="GO" id="GO:0031471">
    <property type="term" value="C:ethanolamine degradation polyhedral organelle"/>
    <property type="evidence" value="ECO:0007669"/>
    <property type="project" value="UniProtKB-UniRule"/>
</dbReference>
<dbReference type="OrthoDB" id="114248at2"/>
<organism evidence="6 7">
    <name type="scientific">Oleiphilus messinensis</name>
    <dbReference type="NCBI Taxonomy" id="141451"/>
    <lineage>
        <taxon>Bacteria</taxon>
        <taxon>Pseudomonadati</taxon>
        <taxon>Pseudomonadota</taxon>
        <taxon>Gammaproteobacteria</taxon>
        <taxon>Oceanospirillales</taxon>
        <taxon>Oleiphilaceae</taxon>
        <taxon>Oleiphilus</taxon>
    </lineage>
</organism>
<feature type="binding site" evidence="5">
    <location>
        <position position="181"/>
    </location>
    <ligand>
        <name>adenosylcob(III)alamin</name>
        <dbReference type="ChEBI" id="CHEBI:18408"/>
    </ligand>
</feature>
<evidence type="ECO:0000313" key="7">
    <source>
        <dbReference type="Proteomes" id="UP000196027"/>
    </source>
</evidence>
<keyword evidence="3 5" id="KW-0170">Cobalt</keyword>
<evidence type="ECO:0000256" key="4">
    <source>
        <dbReference type="ARBA" id="ARBA00024446"/>
    </source>
</evidence>
<comment type="subcellular location">
    <subcellularLocation>
        <location evidence="5">Bacterial microcompartment</location>
    </subcellularLocation>
</comment>
<dbReference type="EMBL" id="CP021425">
    <property type="protein sequence ID" value="ARU58488.1"/>
    <property type="molecule type" value="Genomic_DNA"/>
</dbReference>
<dbReference type="RefSeq" id="WP_087463257.1">
    <property type="nucleotide sequence ID" value="NZ_CP021425.1"/>
</dbReference>
<comment type="pathway">
    <text evidence="5">Amine and polyamine degradation; ethanolamine degradation.</text>
</comment>
<evidence type="ECO:0000256" key="3">
    <source>
        <dbReference type="ARBA" id="ARBA00023285"/>
    </source>
</evidence>
<comment type="cofactor">
    <cofactor evidence="5">
        <name>adenosylcob(III)alamin</name>
        <dbReference type="ChEBI" id="CHEBI:18408"/>
    </cofactor>
    <text evidence="5">Binds between the large and small subunits.</text>
</comment>
<gene>
    <name evidence="5" type="primary">eutC</name>
    <name evidence="6" type="ORF">OLMES_4492</name>
</gene>
<keyword evidence="1 5" id="KW-0846">Cobalamin</keyword>
<dbReference type="PANTHER" id="PTHR39330:SF1">
    <property type="entry name" value="ETHANOLAMINE AMMONIA-LYASE SMALL SUBUNIT"/>
    <property type="match status" value="1"/>
</dbReference>
<dbReference type="Gene3D" id="3.40.50.11240">
    <property type="entry name" value="Ethanolamine ammonia-lyase light chain (EutC)"/>
    <property type="match status" value="1"/>
</dbReference>
<dbReference type="KEGG" id="ome:OLMES_4492"/>
<protein>
    <recommendedName>
        <fullName evidence="5">Ethanolamine ammonia-lyase small subunit</fullName>
        <shortName evidence="5">EAL small subunit</shortName>
        <ecNumber evidence="5">4.3.1.7</ecNumber>
    </recommendedName>
</protein>
<keyword evidence="2 5" id="KW-0456">Lyase</keyword>
<comment type="subunit">
    <text evidence="5">The basic unit is a heterodimer which dimerizes to form tetramers. The heterotetramers trimerize; 6 large subunits form a core ring with 6 small subunits projecting outwards.</text>
</comment>
<dbReference type="Gene3D" id="1.10.30.40">
    <property type="entry name" value="Ethanolamine ammonia-lyase light chain (EutC), N-terminal domain"/>
    <property type="match status" value="1"/>
</dbReference>
<reference evidence="6 7" key="1">
    <citation type="submission" date="2017-05" db="EMBL/GenBank/DDBJ databases">
        <title>Genomic insights into alkan degradation activity of Oleiphilus messinensis.</title>
        <authorList>
            <person name="Kozyavkin S.A."/>
            <person name="Slesarev A.I."/>
            <person name="Golyshin P.N."/>
            <person name="Korzhenkov A."/>
            <person name="Golyshina O.N."/>
            <person name="Toshchakov S.V."/>
        </authorList>
    </citation>
    <scope>NUCLEOTIDE SEQUENCE [LARGE SCALE GENOMIC DNA]</scope>
    <source>
        <strain evidence="6 7">ME102</strain>
    </source>
</reference>
<evidence type="ECO:0000256" key="2">
    <source>
        <dbReference type="ARBA" id="ARBA00023239"/>
    </source>
</evidence>
<dbReference type="PANTHER" id="PTHR39330">
    <property type="entry name" value="ETHANOLAMINE AMMONIA-LYASE LIGHT CHAIN"/>
    <property type="match status" value="1"/>
</dbReference>
<accession>A0A1Y0ID76</accession>
<dbReference type="AlphaFoldDB" id="A0A1Y0ID76"/>
<sequence>MAKKAVSKTPVISNPWRVLQHYTDARIGLGRAGTSIPTEHLLAFQLAHAQARDAVHQDLDFESLDESLSRIASQWEPTRSCPEALKSLVQLHTKAGSRSAYLQRPDLGRQLSDPSRNLLNNLRADDTEPYDLAIVIADGLSARAVQENAAPLLDALCPALFSEAGLSWCLAPVCAVQHGRVAVGDEIGSCLNAGMVLLLVGERPGLSSPDSLGIYLTFAPRVGLTDASRNCISNVRPGGLKPEEAARKAFYLMTEARQKKLSGVQLKDRSEDTEISLTESHQNFLIPE</sequence>
<dbReference type="EC" id="4.3.1.7" evidence="5"/>
<dbReference type="Pfam" id="PF05985">
    <property type="entry name" value="EutC"/>
    <property type="match status" value="1"/>
</dbReference>
<comment type="function">
    <text evidence="5">Catalyzes the deamination of various vicinal amino-alcohols to oxo compounds. Allows this organism to utilize ethanolamine as the sole source of nitrogen and carbon in the presence of external vitamin B12.</text>
</comment>
<evidence type="ECO:0000313" key="6">
    <source>
        <dbReference type="EMBL" id="ARU58488.1"/>
    </source>
</evidence>